<reference evidence="2 3" key="1">
    <citation type="submission" date="2019-01" db="EMBL/GenBank/DDBJ databases">
        <title>Draft genome sequences of Candidatus Mycoplasma haemohominis SWG34-3 identified from a patient with pyrexia, anemia and liver dysfunction.</title>
        <authorList>
            <person name="Sekizuka T."/>
            <person name="Hattori N."/>
            <person name="Katano H."/>
            <person name="Takuma T."/>
            <person name="Ito T."/>
            <person name="Arai N."/>
            <person name="Yanai R."/>
            <person name="Ishii S."/>
            <person name="Miura Y."/>
            <person name="Tokunaga T."/>
            <person name="Watanabe H."/>
            <person name="Nomura N."/>
            <person name="Eguchi J."/>
            <person name="Arai T."/>
            <person name="Hasegawa H."/>
            <person name="Nakamaki T."/>
            <person name="Wakita T."/>
            <person name="Niki Y."/>
            <person name="Kuroda M."/>
        </authorList>
    </citation>
    <scope>NUCLEOTIDE SEQUENCE [LARGE SCALE GENOMIC DNA]</scope>
    <source>
        <strain evidence="2">SWG34-3</strain>
    </source>
</reference>
<feature type="compositionally biased region" description="Polar residues" evidence="1">
    <location>
        <begin position="47"/>
        <end position="69"/>
    </location>
</feature>
<proteinExistence type="predicted"/>
<dbReference type="RefSeq" id="WP_216082964.1">
    <property type="nucleotide sequence ID" value="NZ_CACTIB010000008.1"/>
</dbReference>
<evidence type="ECO:0000313" key="2">
    <source>
        <dbReference type="EMBL" id="GCE63381.1"/>
    </source>
</evidence>
<evidence type="ECO:0000256" key="1">
    <source>
        <dbReference type="SAM" id="MobiDB-lite"/>
    </source>
</evidence>
<sequence>MSIFSTIVKALTATGVVSGAAGVGSKIYLKNGHGFGTMDVVSKTDETTQQSPTVTQEEQASERTNTPRTYGTELTKKSFTLVSESTEDSIILNIMMERLDPTKANLTYGSGQRFKTSSQVVFGHKTFTSTVGNSNYSLTVLQKPDVLYVAAWKTACVTALNTVVTAEVEQHGKPEYNELARLREWCTVPKVDDVLKRHKLKPLSTTDEKDDSKWKEVIAGGWFKKENNKNNWEDQSFIDGEDLDKVIGANKEGIKDKESITKEQIDVFKNKCKAVLGQAFVRDNFYLTTQFIKGMSSDTTKPTIDPFQEAALFCVEPMTATTYITGSLQGSESADIVVANTDYCYLTDNQRETWTTNNPLGGKSFWCAVKALYKNRTAS</sequence>
<accession>A0A478FPN8</accession>
<organism evidence="2 3">
    <name type="scientific">Candidatus Mycoplasma haematohominis</name>
    <dbReference type="NCBI Taxonomy" id="1494318"/>
    <lineage>
        <taxon>Bacteria</taxon>
        <taxon>Bacillati</taxon>
        <taxon>Mycoplasmatota</taxon>
        <taxon>Mollicutes</taxon>
        <taxon>Mycoplasmataceae</taxon>
        <taxon>Mycoplasma</taxon>
    </lineage>
</organism>
<dbReference type="EMBL" id="BIMN01000001">
    <property type="protein sequence ID" value="GCE63381.1"/>
    <property type="molecule type" value="Genomic_DNA"/>
</dbReference>
<protein>
    <submittedName>
        <fullName evidence="2">Uncharacterized protein</fullName>
    </submittedName>
</protein>
<name>A0A478FPN8_9MOLU</name>
<comment type="caution">
    <text evidence="2">The sequence shown here is derived from an EMBL/GenBank/DDBJ whole genome shotgun (WGS) entry which is preliminary data.</text>
</comment>
<dbReference type="AlphaFoldDB" id="A0A478FPN8"/>
<dbReference type="Proteomes" id="UP000324831">
    <property type="component" value="Unassembled WGS sequence"/>
</dbReference>
<evidence type="ECO:0000313" key="3">
    <source>
        <dbReference type="Proteomes" id="UP000324831"/>
    </source>
</evidence>
<gene>
    <name evidence="2" type="ORF">MHSWG343_03770</name>
</gene>
<feature type="region of interest" description="Disordered" evidence="1">
    <location>
        <begin position="44"/>
        <end position="70"/>
    </location>
</feature>